<evidence type="ECO:0000256" key="1">
    <source>
        <dbReference type="SAM" id="Phobius"/>
    </source>
</evidence>
<keyword evidence="1" id="KW-0472">Membrane</keyword>
<evidence type="ECO:0000313" key="2">
    <source>
        <dbReference type="EMBL" id="GBC00867.1"/>
    </source>
</evidence>
<name>A0A2Z6S8R2_9GLOM</name>
<protein>
    <submittedName>
        <fullName evidence="2">Uncharacterized protein</fullName>
    </submittedName>
</protein>
<evidence type="ECO:0000313" key="3">
    <source>
        <dbReference type="EMBL" id="GES91708.1"/>
    </source>
</evidence>
<evidence type="ECO:0000313" key="4">
    <source>
        <dbReference type="Proteomes" id="UP000247702"/>
    </source>
</evidence>
<reference evidence="3" key="2">
    <citation type="submission" date="2019-10" db="EMBL/GenBank/DDBJ databases">
        <title>Conservation and host-specific expression of non-tandemly repeated heterogenous ribosome RNA gene in arbuscular mycorrhizal fungi.</title>
        <authorList>
            <person name="Maeda T."/>
            <person name="Kobayashi Y."/>
            <person name="Nakagawa T."/>
            <person name="Ezawa T."/>
            <person name="Yamaguchi K."/>
            <person name="Bino T."/>
            <person name="Nishimoto Y."/>
            <person name="Shigenobu S."/>
            <person name="Kawaguchi M."/>
        </authorList>
    </citation>
    <scope>NUCLEOTIDE SEQUENCE</scope>
    <source>
        <strain evidence="3">HR1</strain>
    </source>
</reference>
<feature type="transmembrane region" description="Helical" evidence="1">
    <location>
        <begin position="53"/>
        <end position="86"/>
    </location>
</feature>
<organism evidence="2 4">
    <name type="scientific">Rhizophagus clarus</name>
    <dbReference type="NCBI Taxonomy" id="94130"/>
    <lineage>
        <taxon>Eukaryota</taxon>
        <taxon>Fungi</taxon>
        <taxon>Fungi incertae sedis</taxon>
        <taxon>Mucoromycota</taxon>
        <taxon>Glomeromycotina</taxon>
        <taxon>Glomeromycetes</taxon>
        <taxon>Glomerales</taxon>
        <taxon>Glomeraceae</taxon>
        <taxon>Rhizophagus</taxon>
    </lineage>
</organism>
<dbReference type="EMBL" id="BLAL01000206">
    <property type="protein sequence ID" value="GES91708.1"/>
    <property type="molecule type" value="Genomic_DNA"/>
</dbReference>
<sequence length="92" mass="11191">MITLNRKKGGLLLFLLKVNSHHNQNSEYVRSDSEVNSRLDQFPENMTTLYFMYFIYFMYFNLFHVLYLISCTLIFISCTLIYFMYFNLFHVL</sequence>
<keyword evidence="1" id="KW-1133">Transmembrane helix</keyword>
<dbReference type="EMBL" id="BEXD01003334">
    <property type="protein sequence ID" value="GBC00867.1"/>
    <property type="molecule type" value="Genomic_DNA"/>
</dbReference>
<dbReference type="Proteomes" id="UP000615446">
    <property type="component" value="Unassembled WGS sequence"/>
</dbReference>
<reference evidence="2 4" key="1">
    <citation type="submission" date="2017-11" db="EMBL/GenBank/DDBJ databases">
        <title>The genome of Rhizophagus clarus HR1 reveals common genetic basis of auxotrophy among arbuscular mycorrhizal fungi.</title>
        <authorList>
            <person name="Kobayashi Y."/>
        </authorList>
    </citation>
    <scope>NUCLEOTIDE SEQUENCE [LARGE SCALE GENOMIC DNA]</scope>
    <source>
        <strain evidence="2 4">HR1</strain>
    </source>
</reference>
<dbReference type="Proteomes" id="UP000247702">
    <property type="component" value="Unassembled WGS sequence"/>
</dbReference>
<gene>
    <name evidence="3" type="ORF">RCL2_001851100</name>
    <name evidence="2" type="ORF">RclHR1_00040018</name>
</gene>
<comment type="caution">
    <text evidence="2">The sequence shown here is derived from an EMBL/GenBank/DDBJ whole genome shotgun (WGS) entry which is preliminary data.</text>
</comment>
<keyword evidence="4" id="KW-1185">Reference proteome</keyword>
<accession>A0A2Z6S8R2</accession>
<dbReference type="AlphaFoldDB" id="A0A2Z6S8R2"/>
<proteinExistence type="predicted"/>
<keyword evidence="1" id="KW-0812">Transmembrane</keyword>